<evidence type="ECO:0000256" key="5">
    <source>
        <dbReference type="ARBA" id="ARBA00022519"/>
    </source>
</evidence>
<feature type="domain" description="ABC transmembrane type-1" evidence="10">
    <location>
        <begin position="57"/>
        <end position="265"/>
    </location>
</feature>
<protein>
    <submittedName>
        <fullName evidence="11">ABC-type sugar transport system, permease component</fullName>
    </submittedName>
</protein>
<keyword evidence="8 9" id="KW-0472">Membrane</keyword>
<evidence type="ECO:0000256" key="7">
    <source>
        <dbReference type="ARBA" id="ARBA00022989"/>
    </source>
</evidence>
<dbReference type="PANTHER" id="PTHR42929:SF1">
    <property type="entry name" value="INNER MEMBRANE ABC TRANSPORTER PERMEASE PROTEIN YDCU-RELATED"/>
    <property type="match status" value="1"/>
</dbReference>
<feature type="transmembrane region" description="Helical" evidence="9">
    <location>
        <begin position="57"/>
        <end position="84"/>
    </location>
</feature>
<evidence type="ECO:0000313" key="12">
    <source>
        <dbReference type="Proteomes" id="UP000198515"/>
    </source>
</evidence>
<feature type="transmembrane region" description="Helical" evidence="9">
    <location>
        <begin position="197"/>
        <end position="224"/>
    </location>
</feature>
<keyword evidence="6 9" id="KW-0812">Transmembrane</keyword>
<evidence type="ECO:0000256" key="2">
    <source>
        <dbReference type="ARBA" id="ARBA00007069"/>
    </source>
</evidence>
<evidence type="ECO:0000256" key="8">
    <source>
        <dbReference type="ARBA" id="ARBA00023136"/>
    </source>
</evidence>
<feature type="transmembrane region" description="Helical" evidence="9">
    <location>
        <begin position="96"/>
        <end position="117"/>
    </location>
</feature>
<evidence type="ECO:0000313" key="11">
    <source>
        <dbReference type="EMBL" id="SCC47185.1"/>
    </source>
</evidence>
<organism evidence="11 12">
    <name type="scientific">Kosakonia oryziphila</name>
    <dbReference type="NCBI Taxonomy" id="1005667"/>
    <lineage>
        <taxon>Bacteria</taxon>
        <taxon>Pseudomonadati</taxon>
        <taxon>Pseudomonadota</taxon>
        <taxon>Gammaproteobacteria</taxon>
        <taxon>Enterobacterales</taxon>
        <taxon>Enterobacteriaceae</taxon>
        <taxon>Kosakonia</taxon>
    </lineage>
</organism>
<sequence>MRHAMKYLLLVAPATLMIAVFFLWPLGFSLISAFTRETGQLTLAHFNKVLALYSNDILFTVVIVLTSLAILALLSIGIAAIIVLSPFRGIVKTLAFLYRLPLFIPFIVTAQMMRTFLAKNGLMSNVLVAAGVMTPMETTSLLGWSGIMITFVWKQMAFTTLLICGAMSAVDPAHILAAKNLGASRLRILFDIILPQVLPTIGVAMVLSTVTMMSVLSVPLMIGTGTPTMMTVDMAFRVNSYGDYPVANAMGVISYLICALLSWFYLRHSLQAKGAQS</sequence>
<dbReference type="OrthoDB" id="44077at2"/>
<dbReference type="InterPro" id="IPR000515">
    <property type="entry name" value="MetI-like"/>
</dbReference>
<dbReference type="Proteomes" id="UP000198515">
    <property type="component" value="Unassembled WGS sequence"/>
</dbReference>
<evidence type="ECO:0000259" key="10">
    <source>
        <dbReference type="PROSITE" id="PS50928"/>
    </source>
</evidence>
<dbReference type="GO" id="GO:0055085">
    <property type="term" value="P:transmembrane transport"/>
    <property type="evidence" value="ECO:0007669"/>
    <property type="project" value="InterPro"/>
</dbReference>
<evidence type="ECO:0000256" key="9">
    <source>
        <dbReference type="RuleBase" id="RU363032"/>
    </source>
</evidence>
<feature type="transmembrane region" description="Helical" evidence="9">
    <location>
        <begin position="244"/>
        <end position="266"/>
    </location>
</feature>
<dbReference type="Gene3D" id="1.10.3720.10">
    <property type="entry name" value="MetI-like"/>
    <property type="match status" value="1"/>
</dbReference>
<dbReference type="GO" id="GO:0005886">
    <property type="term" value="C:plasma membrane"/>
    <property type="evidence" value="ECO:0007669"/>
    <property type="project" value="UniProtKB-SubCell"/>
</dbReference>
<comment type="similarity">
    <text evidence="2">Belongs to the binding-protein-dependent transport system permease family. CysTW subfamily.</text>
</comment>
<dbReference type="AlphaFoldDB" id="A0A1C4EU84"/>
<keyword evidence="5" id="KW-0997">Cell inner membrane</keyword>
<keyword evidence="3 9" id="KW-0813">Transport</keyword>
<reference evidence="12" key="1">
    <citation type="submission" date="2016-08" db="EMBL/GenBank/DDBJ databases">
        <authorList>
            <person name="Varghese N."/>
            <person name="Submissions Spin"/>
        </authorList>
    </citation>
    <scope>NUCLEOTIDE SEQUENCE [LARGE SCALE GENOMIC DNA]</scope>
    <source>
        <strain evidence="12">REICA_142</strain>
    </source>
</reference>
<keyword evidence="4" id="KW-1003">Cell membrane</keyword>
<dbReference type="CDD" id="cd06261">
    <property type="entry name" value="TM_PBP2"/>
    <property type="match status" value="1"/>
</dbReference>
<keyword evidence="12" id="KW-1185">Reference proteome</keyword>
<keyword evidence="11" id="KW-0762">Sugar transport</keyword>
<dbReference type="PROSITE" id="PS50928">
    <property type="entry name" value="ABC_TM1"/>
    <property type="match status" value="1"/>
</dbReference>
<accession>A0A1C4EU84</accession>
<dbReference type="InterPro" id="IPR035906">
    <property type="entry name" value="MetI-like_sf"/>
</dbReference>
<proteinExistence type="inferred from homology"/>
<gene>
    <name evidence="11" type="ORF">GA0061070_10276</name>
</gene>
<evidence type="ECO:0000256" key="3">
    <source>
        <dbReference type="ARBA" id="ARBA00022448"/>
    </source>
</evidence>
<dbReference type="PANTHER" id="PTHR42929">
    <property type="entry name" value="INNER MEMBRANE ABC TRANSPORTER PERMEASE PROTEIN YDCU-RELATED-RELATED"/>
    <property type="match status" value="1"/>
</dbReference>
<evidence type="ECO:0000256" key="6">
    <source>
        <dbReference type="ARBA" id="ARBA00022692"/>
    </source>
</evidence>
<evidence type="ECO:0000256" key="4">
    <source>
        <dbReference type="ARBA" id="ARBA00022475"/>
    </source>
</evidence>
<dbReference type="SUPFAM" id="SSF161098">
    <property type="entry name" value="MetI-like"/>
    <property type="match status" value="1"/>
</dbReference>
<dbReference type="Pfam" id="PF00528">
    <property type="entry name" value="BPD_transp_1"/>
    <property type="match status" value="1"/>
</dbReference>
<evidence type="ECO:0000256" key="1">
    <source>
        <dbReference type="ARBA" id="ARBA00004429"/>
    </source>
</evidence>
<name>A0A1C4EU84_9ENTR</name>
<dbReference type="RefSeq" id="WP_090136662.1">
    <property type="nucleotide sequence ID" value="NZ_FMBC01000027.1"/>
</dbReference>
<feature type="transmembrane region" description="Helical" evidence="9">
    <location>
        <begin position="156"/>
        <end position="177"/>
    </location>
</feature>
<keyword evidence="7 9" id="KW-1133">Transmembrane helix</keyword>
<dbReference type="EMBL" id="FMBC01000027">
    <property type="protein sequence ID" value="SCC47185.1"/>
    <property type="molecule type" value="Genomic_DNA"/>
</dbReference>
<comment type="subcellular location">
    <subcellularLocation>
        <location evidence="1">Cell inner membrane</location>
        <topology evidence="1">Multi-pass membrane protein</topology>
    </subcellularLocation>
    <subcellularLocation>
        <location evidence="9">Cell membrane</location>
        <topology evidence="9">Multi-pass membrane protein</topology>
    </subcellularLocation>
</comment>